<gene>
    <name evidence="6" type="ORF">GCM10008985_07720</name>
    <name evidence="7" type="ORF">MUK72_14930</name>
</gene>
<evidence type="ECO:0000259" key="4">
    <source>
        <dbReference type="PROSITE" id="PS51077"/>
    </source>
</evidence>
<dbReference type="PANTHER" id="PTHR30136:SF35">
    <property type="entry name" value="HTH-TYPE TRANSCRIPTIONAL REGULATOR RV1719"/>
    <property type="match status" value="1"/>
</dbReference>
<dbReference type="Proteomes" id="UP001500962">
    <property type="component" value="Unassembled WGS sequence"/>
</dbReference>
<dbReference type="InterPro" id="IPR014757">
    <property type="entry name" value="Tscrpt_reg_IclR_C"/>
</dbReference>
<dbReference type="InterPro" id="IPR050707">
    <property type="entry name" value="HTH_MetabolicPath_Reg"/>
</dbReference>
<dbReference type="AlphaFoldDB" id="A0AAV3SEI0"/>
<keyword evidence="3" id="KW-0804">Transcription</keyword>
<proteinExistence type="predicted"/>
<dbReference type="GO" id="GO:0045892">
    <property type="term" value="P:negative regulation of DNA-templated transcription"/>
    <property type="evidence" value="ECO:0007669"/>
    <property type="project" value="TreeGrafter"/>
</dbReference>
<keyword evidence="7" id="KW-0614">Plasmid</keyword>
<dbReference type="EMBL" id="CP095006">
    <property type="protein sequence ID" value="UOO96819.1"/>
    <property type="molecule type" value="Genomic_DNA"/>
</dbReference>
<evidence type="ECO:0000313" key="6">
    <source>
        <dbReference type="EMBL" id="GAA0454422.1"/>
    </source>
</evidence>
<dbReference type="Gene3D" id="1.10.10.10">
    <property type="entry name" value="Winged helix-like DNA-binding domain superfamily/Winged helix DNA-binding domain"/>
    <property type="match status" value="1"/>
</dbReference>
<evidence type="ECO:0000313" key="8">
    <source>
        <dbReference type="Proteomes" id="UP000830542"/>
    </source>
</evidence>
<dbReference type="Pfam" id="PF09339">
    <property type="entry name" value="HTH_IclR"/>
    <property type="match status" value="1"/>
</dbReference>
<dbReference type="InterPro" id="IPR036388">
    <property type="entry name" value="WH-like_DNA-bd_sf"/>
</dbReference>
<keyword evidence="2" id="KW-0238">DNA-binding</keyword>
<evidence type="ECO:0000256" key="2">
    <source>
        <dbReference type="ARBA" id="ARBA00023125"/>
    </source>
</evidence>
<reference evidence="7" key="2">
    <citation type="submission" date="2022-04" db="EMBL/GenBank/DDBJ databases">
        <title>Sequencing and genomic assembly of Halococcus dombrowskii.</title>
        <authorList>
            <person name="Lim S.W."/>
            <person name="MacLea K.S."/>
        </authorList>
    </citation>
    <scope>NUCLEOTIDE SEQUENCE</scope>
    <source>
        <strain evidence="7">H4</strain>
        <plasmid evidence="7">unnamed1</plasmid>
    </source>
</reference>
<dbReference type="PROSITE" id="PS51077">
    <property type="entry name" value="HTH_ICLR"/>
    <property type="match status" value="1"/>
</dbReference>
<protein>
    <submittedName>
        <fullName evidence="7">Helix-turn-helix domain-containing protein</fullName>
    </submittedName>
    <submittedName>
        <fullName evidence="6">IclR family transcriptional regulator</fullName>
    </submittedName>
</protein>
<keyword evidence="8" id="KW-1185">Reference proteome</keyword>
<dbReference type="InterPro" id="IPR036390">
    <property type="entry name" value="WH_DNA-bd_sf"/>
</dbReference>
<feature type="domain" description="IclR-ED" evidence="5">
    <location>
        <begin position="66"/>
        <end position="259"/>
    </location>
</feature>
<feature type="domain" description="HTH iclR-type" evidence="4">
    <location>
        <begin position="6"/>
        <end position="65"/>
    </location>
</feature>
<evidence type="ECO:0000256" key="1">
    <source>
        <dbReference type="ARBA" id="ARBA00023015"/>
    </source>
</evidence>
<dbReference type="EMBL" id="BAAADN010000015">
    <property type="protein sequence ID" value="GAA0454422.1"/>
    <property type="molecule type" value="Genomic_DNA"/>
</dbReference>
<geneLocation type="plasmid" evidence="7 8">
    <name>unnamed1</name>
</geneLocation>
<organism evidence="6 9">
    <name type="scientific">Halococcus dombrowskii</name>
    <dbReference type="NCBI Taxonomy" id="179637"/>
    <lineage>
        <taxon>Archaea</taxon>
        <taxon>Methanobacteriati</taxon>
        <taxon>Methanobacteriota</taxon>
        <taxon>Stenosarchaea group</taxon>
        <taxon>Halobacteria</taxon>
        <taxon>Halobacteriales</taxon>
        <taxon>Halococcaceae</taxon>
        <taxon>Halococcus</taxon>
    </lineage>
</organism>
<dbReference type="PANTHER" id="PTHR30136">
    <property type="entry name" value="HELIX-TURN-HELIX TRANSCRIPTIONAL REGULATOR, ICLR FAMILY"/>
    <property type="match status" value="1"/>
</dbReference>
<dbReference type="SUPFAM" id="SSF55781">
    <property type="entry name" value="GAF domain-like"/>
    <property type="match status" value="1"/>
</dbReference>
<dbReference type="InterPro" id="IPR029016">
    <property type="entry name" value="GAF-like_dom_sf"/>
</dbReference>
<accession>A0AAV3SEI0</accession>
<reference evidence="6" key="1">
    <citation type="journal article" date="2014" name="Int. J. Syst. Evol. Microbiol.">
        <title>Complete genome sequence of Corynebacterium casei LMG S-19264T (=DSM 44701T), isolated from a smear-ripened cheese.</title>
        <authorList>
            <consortium name="US DOE Joint Genome Institute (JGI-PGF)"/>
            <person name="Walter F."/>
            <person name="Albersmeier A."/>
            <person name="Kalinowski J."/>
            <person name="Ruckert C."/>
        </authorList>
    </citation>
    <scope>NUCLEOTIDE SEQUENCE</scope>
    <source>
        <strain evidence="6">JCM 12289</strain>
    </source>
</reference>
<dbReference type="GeneID" id="71763168"/>
<reference evidence="6" key="3">
    <citation type="submission" date="2023-12" db="EMBL/GenBank/DDBJ databases">
        <authorList>
            <person name="Sun Q."/>
            <person name="Inoue M."/>
        </authorList>
    </citation>
    <scope>NUCLEOTIDE SEQUENCE</scope>
    <source>
        <strain evidence="6">JCM 12289</strain>
    </source>
</reference>
<dbReference type="InterPro" id="IPR005471">
    <property type="entry name" value="Tscrpt_reg_IclR_N"/>
</dbReference>
<dbReference type="KEGG" id="hdo:MUK72_14930"/>
<dbReference type="Gene3D" id="3.30.450.40">
    <property type="match status" value="1"/>
</dbReference>
<dbReference type="Pfam" id="PF01614">
    <property type="entry name" value="IclR_C"/>
    <property type="match status" value="1"/>
</dbReference>
<evidence type="ECO:0000313" key="7">
    <source>
        <dbReference type="EMBL" id="UOO96819.1"/>
    </source>
</evidence>
<name>A0AAV3SEI0_HALDO</name>
<evidence type="ECO:0000313" key="9">
    <source>
        <dbReference type="Proteomes" id="UP001500962"/>
    </source>
</evidence>
<dbReference type="GO" id="GO:0003677">
    <property type="term" value="F:DNA binding"/>
    <property type="evidence" value="ECO:0007669"/>
    <property type="project" value="UniProtKB-KW"/>
</dbReference>
<dbReference type="GO" id="GO:0003700">
    <property type="term" value="F:DNA-binding transcription factor activity"/>
    <property type="evidence" value="ECO:0007669"/>
    <property type="project" value="TreeGrafter"/>
</dbReference>
<keyword evidence="1" id="KW-0805">Transcription regulation</keyword>
<dbReference type="SUPFAM" id="SSF46785">
    <property type="entry name" value="Winged helix' DNA-binding domain"/>
    <property type="match status" value="1"/>
</dbReference>
<dbReference type="SMART" id="SM00346">
    <property type="entry name" value="HTH_ICLR"/>
    <property type="match status" value="1"/>
</dbReference>
<evidence type="ECO:0000259" key="5">
    <source>
        <dbReference type="PROSITE" id="PS51078"/>
    </source>
</evidence>
<dbReference type="Proteomes" id="UP000830542">
    <property type="component" value="Plasmid unnamed1"/>
</dbReference>
<dbReference type="RefSeq" id="WP_244705890.1">
    <property type="nucleotide sequence ID" value="NZ_BAAADN010000015.1"/>
</dbReference>
<evidence type="ECO:0000256" key="3">
    <source>
        <dbReference type="ARBA" id="ARBA00023163"/>
    </source>
</evidence>
<sequence>MDEQIARTTIRSLSLVNTIQRLDGATLDELTTELDMARSTIHIHLRTLDTHGYLTKNGEVYHIGLRFLNHGEYARSRKHAYVLAEEAVTDLSNRIDEEVEFVVENNGRGILVHESFHPDSQFVLKDSHLSSPATTTGIYYDLHTIATGKAILAEYSEKYIDEILDQWGLKEQTENTITDRSSLLENLETVRQSGIAFTDGEYMEGLREVGRRVKNPDGSVLGAIAVFGPTYRFQNDRIDDEIPKILKDVTLSLETRIEEAYREEHFE</sequence>
<dbReference type="PROSITE" id="PS51078">
    <property type="entry name" value="ICLR_ED"/>
    <property type="match status" value="1"/>
</dbReference>